<dbReference type="InParanoid" id="M1E154"/>
<evidence type="ECO:0000313" key="3">
    <source>
        <dbReference type="Proteomes" id="UP000011115"/>
    </source>
</evidence>
<dbReference type="GO" id="GO:0006355">
    <property type="term" value="P:regulation of DNA-templated transcription"/>
    <property type="evidence" value="ECO:0007669"/>
    <property type="project" value="InterPro"/>
</dbReference>
<evidence type="ECO:0000313" key="2">
    <source>
        <dbReference type="EnsemblPlants" id="PGSC0003DMT400097669"/>
    </source>
</evidence>
<organism evidence="2 3">
    <name type="scientific">Solanum tuberosum</name>
    <name type="common">Potato</name>
    <dbReference type="NCBI Taxonomy" id="4113"/>
    <lineage>
        <taxon>Eukaryota</taxon>
        <taxon>Viridiplantae</taxon>
        <taxon>Streptophyta</taxon>
        <taxon>Embryophyta</taxon>
        <taxon>Tracheophyta</taxon>
        <taxon>Spermatophyta</taxon>
        <taxon>Magnoliopsida</taxon>
        <taxon>eudicotyledons</taxon>
        <taxon>Gunneridae</taxon>
        <taxon>Pentapetalae</taxon>
        <taxon>asterids</taxon>
        <taxon>lamiids</taxon>
        <taxon>Solanales</taxon>
        <taxon>Solanaceae</taxon>
        <taxon>Solanoideae</taxon>
        <taxon>Solaneae</taxon>
        <taxon>Solanum</taxon>
    </lineage>
</organism>
<keyword evidence="3" id="KW-1185">Reference proteome</keyword>
<dbReference type="Proteomes" id="UP000011115">
    <property type="component" value="Unassembled WGS sequence"/>
</dbReference>
<dbReference type="PaxDb" id="4113-PGSC0003DMT400097669"/>
<dbReference type="HOGENOM" id="CLU_037478_0_0_1"/>
<feature type="compositionally biased region" description="Polar residues" evidence="1">
    <location>
        <begin position="41"/>
        <end position="55"/>
    </location>
</feature>
<feature type="region of interest" description="Disordered" evidence="1">
    <location>
        <begin position="1"/>
        <end position="63"/>
    </location>
</feature>
<sequence length="542" mass="63149">MSEMLPSEEMMNEKQENQESEIDAVVSPISSPPYEDYHPSHFNNDLQNEESTISADKTENQESELKYMFSKVEERGKRPMSESYELKPINKPTFSNLEQGGTSENESMKEDEYDYDLDLAILKSIYHYFFNHGVIPYPYSENFINYIEASISNLKFHGQELVTKILALEHQFFSIMEITAGHYPDIIHPVFREIFYLSMGLWGYSGDYYPVDNVDVITRNKERDNEESFNQFLDEENRKQEKLQALKKGKRPMSELYEFQHIVPTFSNPGLEAGTSENVEEDYDYDQDLAILKSMYQYCFNHGGKIPYPISRELINYIEALVPNLKVRGQELETKIVMLESDFLVVMTMAGGFDPDKSHLVYHEIFYLSMGLWGYSGDYYPVDNVDVITRNKERDNEESFNQFLDEENRKQEKLQALKKGKRPMSELYEFQHIVPTFSNPGLEAGTSENVEEDYDYDQDLAILKSMYQYCFNHGGKIPYPISRELINYIEALVPNLKVRGQELETKIVMLESDFLVVMTMAGGFDPDKSHLVYHEIFYLSMG</sequence>
<dbReference type="GO" id="GO:0005634">
    <property type="term" value="C:nucleus"/>
    <property type="evidence" value="ECO:0000318"/>
    <property type="project" value="GO_Central"/>
</dbReference>
<dbReference type="AlphaFoldDB" id="M1E154"/>
<dbReference type="EnsemblPlants" id="PGSC0003DMT400097669">
    <property type="protein sequence ID" value="PGSC0003DMT400097669"/>
    <property type="gene ID" value="PGSC0003DMG400047240"/>
</dbReference>
<name>M1E154_SOLTU</name>
<dbReference type="InterPro" id="IPR007592">
    <property type="entry name" value="GEBP"/>
</dbReference>
<evidence type="ECO:0000256" key="1">
    <source>
        <dbReference type="SAM" id="MobiDB-lite"/>
    </source>
</evidence>
<dbReference type="Gramene" id="PGSC0003DMT400097669">
    <property type="protein sequence ID" value="PGSC0003DMT400097669"/>
    <property type="gene ID" value="PGSC0003DMG400047240"/>
</dbReference>
<accession>M1E154</accession>
<reference evidence="2" key="2">
    <citation type="submission" date="2015-06" db="UniProtKB">
        <authorList>
            <consortium name="EnsemblPlants"/>
        </authorList>
    </citation>
    <scope>IDENTIFICATION</scope>
    <source>
        <strain evidence="2">DM1-3 516 R44</strain>
    </source>
</reference>
<reference evidence="3" key="1">
    <citation type="journal article" date="2011" name="Nature">
        <title>Genome sequence and analysis of the tuber crop potato.</title>
        <authorList>
            <consortium name="The Potato Genome Sequencing Consortium"/>
        </authorList>
    </citation>
    <scope>NUCLEOTIDE SEQUENCE [LARGE SCALE GENOMIC DNA]</scope>
    <source>
        <strain evidence="3">cv. DM1-3 516 R44</strain>
    </source>
</reference>
<proteinExistence type="predicted"/>
<dbReference type="PANTHER" id="PTHR31662:SF80">
    <property type="match status" value="1"/>
</dbReference>
<dbReference type="PANTHER" id="PTHR31662">
    <property type="entry name" value="BNAANNG10740D PROTEIN-RELATED"/>
    <property type="match status" value="1"/>
</dbReference>
<protein>
    <submittedName>
        <fullName evidence="2">Uncharacterized protein</fullName>
    </submittedName>
</protein>